<evidence type="ECO:0000313" key="3">
    <source>
        <dbReference type="Proteomes" id="UP000247702"/>
    </source>
</evidence>
<dbReference type="GO" id="GO:0016888">
    <property type="term" value="F:DNA endonuclease activity, producing 5'-phosphomonoesters"/>
    <property type="evidence" value="ECO:0007669"/>
    <property type="project" value="InterPro"/>
</dbReference>
<reference evidence="2 3" key="1">
    <citation type="submission" date="2017-11" db="EMBL/GenBank/DDBJ databases">
        <title>The genome of Rhizophagus clarus HR1 reveals common genetic basis of auxotrophy among arbuscular mycorrhizal fungi.</title>
        <authorList>
            <person name="Kobayashi Y."/>
        </authorList>
    </citation>
    <scope>NUCLEOTIDE SEQUENCE [LARGE SCALE GENOMIC DNA]</scope>
    <source>
        <strain evidence="2 3">HR1</strain>
    </source>
</reference>
<dbReference type="EMBL" id="BEXD01003971">
    <property type="protein sequence ID" value="GBC04862.1"/>
    <property type="molecule type" value="Genomic_DNA"/>
</dbReference>
<dbReference type="InterPro" id="IPR022692">
    <property type="entry name" value="Gemini_AL1_REP_central"/>
</dbReference>
<organism evidence="2 3">
    <name type="scientific">Rhizophagus clarus</name>
    <dbReference type="NCBI Taxonomy" id="94130"/>
    <lineage>
        <taxon>Eukaryota</taxon>
        <taxon>Fungi</taxon>
        <taxon>Fungi incertae sedis</taxon>
        <taxon>Mucoromycota</taxon>
        <taxon>Glomeromycotina</taxon>
        <taxon>Glomeromycetes</taxon>
        <taxon>Glomerales</taxon>
        <taxon>Glomeraceae</taxon>
        <taxon>Rhizophagus</taxon>
    </lineage>
</organism>
<dbReference type="AlphaFoldDB" id="A0A2Z6S7Y2"/>
<dbReference type="Pfam" id="PF08283">
    <property type="entry name" value="Gemini_AL1_M"/>
    <property type="match status" value="1"/>
</dbReference>
<sequence>MNVRNFNVAKKYVRKEWKENIQQAKWDGNLIEDWPQDMNNAGRNKRKQQFEDDDIHDAVKRSKMADEFLQEVNVVKPAALASNFNNLRAYANWVLPAQAALIYRCDFNLREQRLPKEVKWWVDNCFNSSAGRLNYKSLVLFGGTRLGKTEWTRNPDSRSHFFYMSMIFVIWCDRYLY</sequence>
<protein>
    <recommendedName>
        <fullName evidence="1">Geminivirus AL1 replication-associated protein central domain-containing protein</fullName>
    </recommendedName>
</protein>
<keyword evidence="3" id="KW-1185">Reference proteome</keyword>
<gene>
    <name evidence="2" type="ORF">RclHR1_05900009</name>
</gene>
<evidence type="ECO:0000313" key="2">
    <source>
        <dbReference type="EMBL" id="GBC04862.1"/>
    </source>
</evidence>
<name>A0A2Z6S7Y2_9GLOM</name>
<feature type="domain" description="Geminivirus AL1 replication-associated protein central" evidence="1">
    <location>
        <begin position="48"/>
        <end position="151"/>
    </location>
</feature>
<proteinExistence type="predicted"/>
<accession>A0A2Z6S7Y2</accession>
<evidence type="ECO:0000259" key="1">
    <source>
        <dbReference type="Pfam" id="PF08283"/>
    </source>
</evidence>
<dbReference type="Proteomes" id="UP000247702">
    <property type="component" value="Unassembled WGS sequence"/>
</dbReference>
<comment type="caution">
    <text evidence="2">The sequence shown here is derived from an EMBL/GenBank/DDBJ whole genome shotgun (WGS) entry which is preliminary data.</text>
</comment>